<reference evidence="3" key="1">
    <citation type="submission" date="2019-10" db="EMBL/GenBank/DDBJ databases">
        <title>Lacipirellula parvula gen. nov., sp. nov., representing a lineage of planctomycetes widespread in freshwater anoxic habitats, and description of the family Lacipirellulaceae.</title>
        <authorList>
            <person name="Dedysh S.N."/>
            <person name="Kulichevskaya I.S."/>
            <person name="Beletsky A.V."/>
            <person name="Rakitin A.L."/>
            <person name="Mardanov A.V."/>
            <person name="Ivanova A.A."/>
            <person name="Saltykova V.X."/>
            <person name="Rijpstra W.I.C."/>
            <person name="Sinninghe Damste J.S."/>
            <person name="Ravin N.V."/>
        </authorList>
    </citation>
    <scope>NUCLEOTIDE SEQUENCE [LARGE SCALE GENOMIC DNA]</scope>
    <source>
        <strain evidence="3">PX69</strain>
    </source>
</reference>
<dbReference type="RefSeq" id="WP_152098940.1">
    <property type="nucleotide sequence ID" value="NZ_AP021861.1"/>
</dbReference>
<keyword evidence="3" id="KW-1185">Reference proteome</keyword>
<evidence type="ECO:0000313" key="3">
    <source>
        <dbReference type="Proteomes" id="UP000326837"/>
    </source>
</evidence>
<dbReference type="AlphaFoldDB" id="A0A5K7XAU1"/>
<feature type="compositionally biased region" description="Pro residues" evidence="1">
    <location>
        <begin position="91"/>
        <end position="105"/>
    </location>
</feature>
<protein>
    <recommendedName>
        <fullName evidence="4">Carboxypeptidase regulatory-like domain-containing protein</fullName>
    </recommendedName>
</protein>
<evidence type="ECO:0000313" key="2">
    <source>
        <dbReference type="EMBL" id="BBO33087.1"/>
    </source>
</evidence>
<proteinExistence type="predicted"/>
<evidence type="ECO:0008006" key="4">
    <source>
        <dbReference type="Google" id="ProtNLM"/>
    </source>
</evidence>
<sequence length="146" mass="14942">MMPLRTAWHCVQLGIVAILLIGCGGKPSQVSGTVTLDGKAIERGMVGFTPANGGMRASGVIESDGTYSLTTNRDSGLEPGEYMVTVVSREPGPPATTGPPAPGPYITPQHYAAEATSGLKFTVERGSNKIDLALTTAGAPAASGRK</sequence>
<dbReference type="PROSITE" id="PS51257">
    <property type="entry name" value="PROKAR_LIPOPROTEIN"/>
    <property type="match status" value="1"/>
</dbReference>
<dbReference type="Proteomes" id="UP000326837">
    <property type="component" value="Chromosome"/>
</dbReference>
<feature type="region of interest" description="Disordered" evidence="1">
    <location>
        <begin position="88"/>
        <end position="107"/>
    </location>
</feature>
<gene>
    <name evidence="2" type="ORF">PLANPX_2699</name>
</gene>
<dbReference type="EMBL" id="AP021861">
    <property type="protein sequence ID" value="BBO33087.1"/>
    <property type="molecule type" value="Genomic_DNA"/>
</dbReference>
<accession>A0A5K7XAU1</accession>
<dbReference type="KEGG" id="lpav:PLANPX_2699"/>
<organism evidence="2 3">
    <name type="scientific">Lacipirellula parvula</name>
    <dbReference type="NCBI Taxonomy" id="2650471"/>
    <lineage>
        <taxon>Bacteria</taxon>
        <taxon>Pseudomonadati</taxon>
        <taxon>Planctomycetota</taxon>
        <taxon>Planctomycetia</taxon>
        <taxon>Pirellulales</taxon>
        <taxon>Lacipirellulaceae</taxon>
        <taxon>Lacipirellula</taxon>
    </lineage>
</organism>
<name>A0A5K7XAU1_9BACT</name>
<evidence type="ECO:0000256" key="1">
    <source>
        <dbReference type="SAM" id="MobiDB-lite"/>
    </source>
</evidence>